<dbReference type="PANTHER" id="PTHR35395">
    <property type="entry name" value="DUF6536 DOMAIN-CONTAINING PROTEIN"/>
    <property type="match status" value="1"/>
</dbReference>
<feature type="domain" description="DUF6536" evidence="4">
    <location>
        <begin position="1"/>
        <end position="37"/>
    </location>
</feature>
<feature type="transmembrane region" description="Helical" evidence="2">
    <location>
        <begin position="479"/>
        <end position="506"/>
    </location>
</feature>
<keyword evidence="6" id="KW-1185">Reference proteome</keyword>
<dbReference type="RefSeq" id="XP_007833989.1">
    <property type="nucleotide sequence ID" value="XM_007835798.1"/>
</dbReference>
<dbReference type="OMA" id="LENICHI"/>
<accession>W3X850</accession>
<evidence type="ECO:0000313" key="5">
    <source>
        <dbReference type="EMBL" id="ETS82215.1"/>
    </source>
</evidence>
<proteinExistence type="predicted"/>
<dbReference type="InterPro" id="IPR046623">
    <property type="entry name" value="DUF6536"/>
</dbReference>
<reference evidence="6" key="1">
    <citation type="journal article" date="2015" name="BMC Genomics">
        <title>Genomic and transcriptomic analysis of the endophytic fungus Pestalotiopsis fici reveals its lifestyle and high potential for synthesis of natural products.</title>
        <authorList>
            <person name="Wang X."/>
            <person name="Zhang X."/>
            <person name="Liu L."/>
            <person name="Xiang M."/>
            <person name="Wang W."/>
            <person name="Sun X."/>
            <person name="Che Y."/>
            <person name="Guo L."/>
            <person name="Liu G."/>
            <person name="Guo L."/>
            <person name="Wang C."/>
            <person name="Yin W.B."/>
            <person name="Stadler M."/>
            <person name="Zhang X."/>
            <person name="Liu X."/>
        </authorList>
    </citation>
    <scope>NUCLEOTIDE SEQUENCE [LARGE SCALE GENOMIC DNA]</scope>
    <source>
        <strain evidence="6">W106-1 / CGMCC3.15140</strain>
    </source>
</reference>
<evidence type="ECO:0000256" key="1">
    <source>
        <dbReference type="SAM" id="MobiDB-lite"/>
    </source>
</evidence>
<dbReference type="STRING" id="1229662.W3X850"/>
<dbReference type="OrthoDB" id="5429634at2759"/>
<organism evidence="5 6">
    <name type="scientific">Pestalotiopsis fici (strain W106-1 / CGMCC3.15140)</name>
    <dbReference type="NCBI Taxonomy" id="1229662"/>
    <lineage>
        <taxon>Eukaryota</taxon>
        <taxon>Fungi</taxon>
        <taxon>Dikarya</taxon>
        <taxon>Ascomycota</taxon>
        <taxon>Pezizomycotina</taxon>
        <taxon>Sordariomycetes</taxon>
        <taxon>Xylariomycetidae</taxon>
        <taxon>Amphisphaeriales</taxon>
        <taxon>Sporocadaceae</taxon>
        <taxon>Pestalotiopsis</taxon>
    </lineage>
</organism>
<dbReference type="InParanoid" id="W3X850"/>
<evidence type="ECO:0000256" key="3">
    <source>
        <dbReference type="SAM" id="SignalP"/>
    </source>
</evidence>
<feature type="signal peptide" evidence="3">
    <location>
        <begin position="1"/>
        <end position="22"/>
    </location>
</feature>
<evidence type="ECO:0000313" key="6">
    <source>
        <dbReference type="Proteomes" id="UP000030651"/>
    </source>
</evidence>
<evidence type="ECO:0000259" key="4">
    <source>
        <dbReference type="Pfam" id="PF20163"/>
    </source>
</evidence>
<dbReference type="eggNOG" id="ENOG502RYAY">
    <property type="taxonomic scope" value="Eukaryota"/>
</dbReference>
<dbReference type="GeneID" id="19272230"/>
<feature type="transmembrane region" description="Helical" evidence="2">
    <location>
        <begin position="410"/>
        <end position="433"/>
    </location>
</feature>
<feature type="transmembrane region" description="Helical" evidence="2">
    <location>
        <begin position="360"/>
        <end position="381"/>
    </location>
</feature>
<dbReference type="Proteomes" id="UP000030651">
    <property type="component" value="Unassembled WGS sequence"/>
</dbReference>
<feature type="compositionally biased region" description="Basic and acidic residues" evidence="1">
    <location>
        <begin position="646"/>
        <end position="660"/>
    </location>
</feature>
<dbReference type="KEGG" id="pfy:PFICI_07217"/>
<dbReference type="HOGENOM" id="CLU_010112_1_0_1"/>
<gene>
    <name evidence="5" type="ORF">PFICI_07217</name>
</gene>
<keyword evidence="2" id="KW-1133">Transmembrane helix</keyword>
<keyword evidence="2" id="KW-0472">Membrane</keyword>
<keyword evidence="3" id="KW-0732">Signal</keyword>
<evidence type="ECO:0000256" key="2">
    <source>
        <dbReference type="SAM" id="Phobius"/>
    </source>
</evidence>
<feature type="transmembrane region" description="Helical" evidence="2">
    <location>
        <begin position="526"/>
        <end position="553"/>
    </location>
</feature>
<dbReference type="Pfam" id="PF20163">
    <property type="entry name" value="DUF6536"/>
    <property type="match status" value="1"/>
</dbReference>
<feature type="region of interest" description="Disordered" evidence="1">
    <location>
        <begin position="635"/>
        <end position="674"/>
    </location>
</feature>
<dbReference type="PANTHER" id="PTHR35395:SF1">
    <property type="entry name" value="DUF6536 DOMAIN-CONTAINING PROTEIN"/>
    <property type="match status" value="1"/>
</dbReference>
<dbReference type="EMBL" id="KI912112">
    <property type="protein sequence ID" value="ETS82215.1"/>
    <property type="molecule type" value="Genomic_DNA"/>
</dbReference>
<name>W3X850_PESFW</name>
<feature type="chain" id="PRO_5004834285" description="DUF6536 domain-containing protein" evidence="3">
    <location>
        <begin position="23"/>
        <end position="732"/>
    </location>
</feature>
<keyword evidence="2" id="KW-0812">Transmembrane</keyword>
<sequence>MLLLSSIPLHLLFNSLIFQTDQRDSEYQLAIASEGFFTGVPFYVPGASLNPPGWMTTSSGFYGGGGYGLGVILPSNNSSVYHRNVSAMASEALIWDNLTAQECYNDYFSCGGIKGHRNVIAVVDQKDGWIRDEVWNLMANQSEFWDPIVPSNETNSLWWAGPCAMMAEYVKEDGVVCRDTCTSSWGHDGYMDSPTSKKTNNSPWVLSFFNDSRVMWLVNNTKGPDGTYLHQASPNEYTNDITPGASDLTVNYCLAEPIDHFCYVSISNVLLLAVTICVLVKTMMAIIVTVVLARRDQAPLVTMGDAVVSFIERPDRTTVGICTIGQRDIRGHSNQYQATQLAGPRAWAARVSRRYKVVPVSVWFTSYALFALGVGVISYFLNMAMTFLDHHLTGQVLESDTNPFLDSESWSFASAVLVANSPQLLLSFCYLAYNNLFTRLQMAKEWATYSQGYYPLRVTDPKGEQFSTYRLQLPYKYSIPLIACSILLHWLLSNTIYVFVSAGGYFDNDLFTYQRGYDSSLPDGTIVSVGYSTWSLIVMLAVSVTLVTIPIALSFKKLPSGSLIVGSNSMAISAACHVSSVSNVATRGALYSNESIKSNRRSWKWLPSRLEAPPPPYSPLNDAQKARRDSLQYVQGDDQSLLTPHGRPESDHFEMRDLSRHTSRASLLSGRESPMTKEDVYEQIARSKVRWGVVTMPPEFYAEYEQEQSYGHLSFGVEEDEVTPPVDKVKYA</sequence>
<feature type="transmembrane region" description="Helical" evidence="2">
    <location>
        <begin position="269"/>
        <end position="293"/>
    </location>
</feature>
<protein>
    <recommendedName>
        <fullName evidence="4">DUF6536 domain-containing protein</fullName>
    </recommendedName>
</protein>
<dbReference type="AlphaFoldDB" id="W3X850"/>